<dbReference type="EMBL" id="BARU01008257">
    <property type="protein sequence ID" value="GAH38854.1"/>
    <property type="molecule type" value="Genomic_DNA"/>
</dbReference>
<comment type="caution">
    <text evidence="1">The sequence shown here is derived from an EMBL/GenBank/DDBJ whole genome shotgun (WGS) entry which is preliminary data.</text>
</comment>
<feature type="non-terminal residue" evidence="1">
    <location>
        <position position="107"/>
    </location>
</feature>
<name>X1GB83_9ZZZZ</name>
<gene>
    <name evidence="1" type="ORF">S03H2_16182</name>
</gene>
<organism evidence="1">
    <name type="scientific">marine sediment metagenome</name>
    <dbReference type="NCBI Taxonomy" id="412755"/>
    <lineage>
        <taxon>unclassified sequences</taxon>
        <taxon>metagenomes</taxon>
        <taxon>ecological metagenomes</taxon>
    </lineage>
</organism>
<proteinExistence type="predicted"/>
<protein>
    <submittedName>
        <fullName evidence="1">Uncharacterized protein</fullName>
    </submittedName>
</protein>
<accession>X1GB83</accession>
<sequence>MRGEEKVKTRGGYTRLGAANSSLTPVRSAKTWDNSTGGELPMRMYDDELEVYIGTVDAVTKNAWYRVKASLSTTEIIRFATWWNDAEALDVLLFIQGDDNVYEWSGA</sequence>
<dbReference type="AlphaFoldDB" id="X1GB83"/>
<reference evidence="1" key="1">
    <citation type="journal article" date="2014" name="Front. Microbiol.">
        <title>High frequency of phylogenetically diverse reductive dehalogenase-homologous genes in deep subseafloor sedimentary metagenomes.</title>
        <authorList>
            <person name="Kawai M."/>
            <person name="Futagami T."/>
            <person name="Toyoda A."/>
            <person name="Takaki Y."/>
            <person name="Nishi S."/>
            <person name="Hori S."/>
            <person name="Arai W."/>
            <person name="Tsubouchi T."/>
            <person name="Morono Y."/>
            <person name="Uchiyama I."/>
            <person name="Ito T."/>
            <person name="Fujiyama A."/>
            <person name="Inagaki F."/>
            <person name="Takami H."/>
        </authorList>
    </citation>
    <scope>NUCLEOTIDE SEQUENCE</scope>
    <source>
        <strain evidence="1">Expedition CK06-06</strain>
    </source>
</reference>
<evidence type="ECO:0000313" key="1">
    <source>
        <dbReference type="EMBL" id="GAH38854.1"/>
    </source>
</evidence>